<feature type="domain" description="Glycosyl transferase family 1" evidence="2">
    <location>
        <begin position="200"/>
        <end position="366"/>
    </location>
</feature>
<comment type="caution">
    <text evidence="4">The sequence shown here is derived from an EMBL/GenBank/DDBJ whole genome shotgun (WGS) entry which is preliminary data.</text>
</comment>
<dbReference type="InterPro" id="IPR001296">
    <property type="entry name" value="Glyco_trans_1"/>
</dbReference>
<evidence type="ECO:0000313" key="5">
    <source>
        <dbReference type="Proteomes" id="UP000033514"/>
    </source>
</evidence>
<dbReference type="PATRIC" id="fig|361041.3.peg.1134"/>
<evidence type="ECO:0000313" key="4">
    <source>
        <dbReference type="EMBL" id="KKB79316.1"/>
    </source>
</evidence>
<dbReference type="STRING" id="361041.VW35_08920"/>
<dbReference type="Proteomes" id="UP000033514">
    <property type="component" value="Unassembled WGS sequence"/>
</dbReference>
<evidence type="ECO:0000256" key="1">
    <source>
        <dbReference type="SAM" id="Phobius"/>
    </source>
</evidence>
<reference evidence="4 5" key="1">
    <citation type="submission" date="2015-03" db="EMBL/GenBank/DDBJ databases">
        <authorList>
            <person name="Hassan Y.I."/>
            <person name="Lepp D."/>
            <person name="Zhou T."/>
        </authorList>
    </citation>
    <scope>NUCLEOTIDE SEQUENCE [LARGE SCALE GENOMIC DNA]</scope>
    <source>
        <strain evidence="4 5">GH2-10</strain>
    </source>
</reference>
<keyword evidence="1" id="KW-1133">Transmembrane helix</keyword>
<keyword evidence="5" id="KW-1185">Reference proteome</keyword>
<proteinExistence type="predicted"/>
<dbReference type="GO" id="GO:0016757">
    <property type="term" value="F:glycosyltransferase activity"/>
    <property type="evidence" value="ECO:0007669"/>
    <property type="project" value="InterPro"/>
</dbReference>
<name>A0A0F5LA91_9HYPH</name>
<dbReference type="PANTHER" id="PTHR12526:SF623">
    <property type="entry name" value="WABG"/>
    <property type="match status" value="1"/>
</dbReference>
<evidence type="ECO:0000259" key="2">
    <source>
        <dbReference type="Pfam" id="PF00534"/>
    </source>
</evidence>
<organism evidence="4 5">
    <name type="scientific">Devosia soli</name>
    <dbReference type="NCBI Taxonomy" id="361041"/>
    <lineage>
        <taxon>Bacteria</taxon>
        <taxon>Pseudomonadati</taxon>
        <taxon>Pseudomonadota</taxon>
        <taxon>Alphaproteobacteria</taxon>
        <taxon>Hyphomicrobiales</taxon>
        <taxon>Devosiaceae</taxon>
        <taxon>Devosia</taxon>
    </lineage>
</organism>
<gene>
    <name evidence="4" type="ORF">VW35_08920</name>
</gene>
<keyword evidence="1" id="KW-0812">Transmembrane</keyword>
<dbReference type="SUPFAM" id="SSF53756">
    <property type="entry name" value="UDP-Glycosyltransferase/glycogen phosphorylase"/>
    <property type="match status" value="1"/>
</dbReference>
<dbReference type="Gene3D" id="3.40.50.2000">
    <property type="entry name" value="Glycogen Phosphorylase B"/>
    <property type="match status" value="2"/>
</dbReference>
<feature type="transmembrane region" description="Helical" evidence="1">
    <location>
        <begin position="105"/>
        <end position="126"/>
    </location>
</feature>
<feature type="transmembrane region" description="Helical" evidence="1">
    <location>
        <begin position="81"/>
        <end position="99"/>
    </location>
</feature>
<dbReference type="AlphaFoldDB" id="A0A0F5LA91"/>
<dbReference type="PANTHER" id="PTHR12526">
    <property type="entry name" value="GLYCOSYLTRANSFERASE"/>
    <property type="match status" value="1"/>
</dbReference>
<feature type="domain" description="Glycosyltransferase subfamily 4-like N-terminal" evidence="3">
    <location>
        <begin position="21"/>
        <end position="191"/>
    </location>
</feature>
<dbReference type="Pfam" id="PF13439">
    <property type="entry name" value="Glyco_transf_4"/>
    <property type="match status" value="1"/>
</dbReference>
<accession>A0A0F5LA91</accession>
<dbReference type="EMBL" id="LAJG01000015">
    <property type="protein sequence ID" value="KKB79316.1"/>
    <property type="molecule type" value="Genomic_DNA"/>
</dbReference>
<sequence>MGWSNLVADRSILFVIGSLSVGGAERHVTKLAISLKRRGWDPAIFVLSPGGPMTDVLEENAIPIHAAAMPSWVNDLGNDRLRARVGLVITAFALWFLLWRQRPRVLHFFLPAAYIVGGIVSLFTPVRRRIMSRRSMNHYQANHILFGKLERWLHPKMSLILANSIAVKNDLVAEGVSPKKIRLIYNGIDVEEFRSSRSRQALRDLENIQPEAIVLTMVANLIPYKGHRDLIEALGAINERLPPRWLLLCVGRDDGIQAGLEHLALSLGIGENVRFLGSRKDIANLLALSDIGLLTSHEEGFSNSILEGMAAGLPMIVTDVGGNAEAVVNGTTGIVVPAKSPDRLGEAVVELLNEHKRKVFGGRGRERVFNIFSLEACIDGYEEVYRTLGHKEKA</sequence>
<protein>
    <recommendedName>
        <fullName evidence="6">Glycosyltransferase</fullName>
    </recommendedName>
</protein>
<dbReference type="InterPro" id="IPR028098">
    <property type="entry name" value="Glyco_trans_4-like_N"/>
</dbReference>
<evidence type="ECO:0008006" key="6">
    <source>
        <dbReference type="Google" id="ProtNLM"/>
    </source>
</evidence>
<evidence type="ECO:0000259" key="3">
    <source>
        <dbReference type="Pfam" id="PF13439"/>
    </source>
</evidence>
<keyword evidence="1" id="KW-0472">Membrane</keyword>
<dbReference type="Pfam" id="PF00534">
    <property type="entry name" value="Glycos_transf_1"/>
    <property type="match status" value="1"/>
</dbReference>